<evidence type="ECO:0000313" key="15">
    <source>
        <dbReference type="EMBL" id="MDC0827202.1"/>
    </source>
</evidence>
<dbReference type="GO" id="GO:0005737">
    <property type="term" value="C:cytoplasm"/>
    <property type="evidence" value="ECO:0007669"/>
    <property type="project" value="UniProtKB-SubCell"/>
</dbReference>
<dbReference type="Pfam" id="PF07973">
    <property type="entry name" value="tRNA_SAD"/>
    <property type="match status" value="1"/>
</dbReference>
<proteinExistence type="inferred from homology"/>
<dbReference type="InterPro" id="IPR036621">
    <property type="entry name" value="Anticodon-bd_dom_sf"/>
</dbReference>
<evidence type="ECO:0000256" key="7">
    <source>
        <dbReference type="ARBA" id="ARBA00022833"/>
    </source>
</evidence>
<dbReference type="GO" id="GO:0016740">
    <property type="term" value="F:transferase activity"/>
    <property type="evidence" value="ECO:0007669"/>
    <property type="project" value="UniProtKB-ARBA"/>
</dbReference>
<sequence>MIDIKENAELNVLNHSCAHMMAQAVKRLYPQAKFWVGPVVSEGFYYDMDLGDEVIKDEDLPKIEKEMKKIAKDGKRIVRKEITKAEALEMFKDDPYKIDLIQDLEDGTITCYQQGEFIDLCRGPHVETVKQCKNFKLLKHSGAYWKGDANNKVLQRIYGVCFPTAEELEEHLALLEEAKKRDHKKIGKEMGLFTVSEYAPGMPIFLPNGMILRNILEQFWYEEHTKAGYQFIKTPIMMSKELWETSGHWEHYKENMYTTMVDDREFAIKPMNCPGALLVYNSSLHSYKELPYRIGELGQVHRHEASGALNGLFRVRTFTQDDAHLFVTPDQIESEVKNVLGLIDRIYSVFGLPYDIELSTRPESGYIGSEEIWQKSEEALANACIHAGKEYKVNPGDGAFYGPKLDIHIKDSLGRVWQCGTIQLDMNLPERFGCTYVDKDGSKKTPVMLHRVIYGSIERFIGILIEHFAGHFPLWLAPRQFVVIPVHQEKHLEYAQKVVKALQDAGMRVELDDRNEKLGYRVREAQMSKVPYQIVVGDGEAENETVTIRQSGKKESKTMALNEALEKFVKEVEEKCLLEK</sequence>
<dbReference type="EMBL" id="NFKM01000002">
    <property type="protein sequence ID" value="OUP61776.1"/>
    <property type="molecule type" value="Genomic_DNA"/>
</dbReference>
<feature type="binding site" evidence="13">
    <location>
        <position position="324"/>
    </location>
    <ligand>
        <name>Zn(2+)</name>
        <dbReference type="ChEBI" id="CHEBI:29105"/>
        <note>catalytic</note>
    </ligand>
</feature>
<evidence type="ECO:0000256" key="11">
    <source>
        <dbReference type="ARBA" id="ARBA00023146"/>
    </source>
</evidence>
<comment type="similarity">
    <text evidence="1 13">Belongs to the class-II aminoacyl-tRNA synthetase family.</text>
</comment>
<reference evidence="17" key="1">
    <citation type="submission" date="2017-04" db="EMBL/GenBank/DDBJ databases">
        <title>Function of individual gut microbiota members based on whole genome sequencing of pure cultures obtained from chicken caecum.</title>
        <authorList>
            <person name="Medvecky M."/>
            <person name="Cejkova D."/>
            <person name="Polansky O."/>
            <person name="Karasova D."/>
            <person name="Kubasova T."/>
            <person name="Cizek A."/>
            <person name="Rychlik I."/>
        </authorList>
    </citation>
    <scope>NUCLEOTIDE SEQUENCE [LARGE SCALE GENOMIC DNA]</scope>
    <source>
        <strain evidence="17">An178</strain>
    </source>
</reference>
<comment type="subcellular location">
    <subcellularLocation>
        <location evidence="13">Cytoplasm</location>
    </subcellularLocation>
</comment>
<dbReference type="RefSeq" id="WP_035403193.1">
    <property type="nucleotide sequence ID" value="NZ_CABKSV010000094.1"/>
</dbReference>
<dbReference type="SUPFAM" id="SSF52954">
    <property type="entry name" value="Class II aaRS ABD-related"/>
    <property type="match status" value="1"/>
</dbReference>
<keyword evidence="11 13" id="KW-0030">Aminoacyl-tRNA synthetase</keyword>
<dbReference type="HAMAP" id="MF_00184">
    <property type="entry name" value="Thr_tRNA_synth"/>
    <property type="match status" value="1"/>
</dbReference>
<dbReference type="InterPro" id="IPR033728">
    <property type="entry name" value="ThrRS_core"/>
</dbReference>
<comment type="caution">
    <text evidence="16">The sequence shown here is derived from an EMBL/GenBank/DDBJ whole genome shotgun (WGS) entry which is preliminary data.</text>
</comment>
<dbReference type="FunFam" id="3.30.980.10:FF:000005">
    <property type="entry name" value="Threonyl-tRNA synthetase, mitochondrial"/>
    <property type="match status" value="1"/>
</dbReference>
<dbReference type="PANTHER" id="PTHR11451:SF44">
    <property type="entry name" value="THREONINE--TRNA LIGASE, CHLOROPLASTIC_MITOCHONDRIAL 2"/>
    <property type="match status" value="1"/>
</dbReference>
<dbReference type="FunFam" id="3.40.50.800:FF:000001">
    <property type="entry name" value="Threonine--tRNA ligase"/>
    <property type="match status" value="1"/>
</dbReference>
<comment type="catalytic activity">
    <reaction evidence="12 13">
        <text>tRNA(Thr) + L-threonine + ATP = L-threonyl-tRNA(Thr) + AMP + diphosphate + H(+)</text>
        <dbReference type="Rhea" id="RHEA:24624"/>
        <dbReference type="Rhea" id="RHEA-COMP:9670"/>
        <dbReference type="Rhea" id="RHEA-COMP:9704"/>
        <dbReference type="ChEBI" id="CHEBI:15378"/>
        <dbReference type="ChEBI" id="CHEBI:30616"/>
        <dbReference type="ChEBI" id="CHEBI:33019"/>
        <dbReference type="ChEBI" id="CHEBI:57926"/>
        <dbReference type="ChEBI" id="CHEBI:78442"/>
        <dbReference type="ChEBI" id="CHEBI:78534"/>
        <dbReference type="ChEBI" id="CHEBI:456215"/>
        <dbReference type="EC" id="6.1.1.3"/>
    </reaction>
</comment>
<dbReference type="Pfam" id="PF00587">
    <property type="entry name" value="tRNA-synt_2b"/>
    <property type="match status" value="1"/>
</dbReference>
<dbReference type="SUPFAM" id="SSF55681">
    <property type="entry name" value="Class II aaRS and biotin synthetases"/>
    <property type="match status" value="1"/>
</dbReference>
<dbReference type="Proteomes" id="UP000195447">
    <property type="component" value="Unassembled WGS sequence"/>
</dbReference>
<dbReference type="GO" id="GO:0004829">
    <property type="term" value="F:threonine-tRNA ligase activity"/>
    <property type="evidence" value="ECO:0007669"/>
    <property type="project" value="UniProtKB-UniRule"/>
</dbReference>
<evidence type="ECO:0000256" key="3">
    <source>
        <dbReference type="ARBA" id="ARBA00022555"/>
    </source>
</evidence>
<keyword evidence="8 13" id="KW-0067">ATP-binding</keyword>
<dbReference type="InterPro" id="IPR004154">
    <property type="entry name" value="Anticodon-bd"/>
</dbReference>
<feature type="binding site" evidence="13">
    <location>
        <position position="273"/>
    </location>
    <ligand>
        <name>Zn(2+)</name>
        <dbReference type="ChEBI" id="CHEBI:29105"/>
        <note>catalytic</note>
    </ligand>
</feature>
<organism evidence="16 17">
    <name type="scientific">Faecalitalea cylindroides</name>
    <dbReference type="NCBI Taxonomy" id="39483"/>
    <lineage>
        <taxon>Bacteria</taxon>
        <taxon>Bacillati</taxon>
        <taxon>Bacillota</taxon>
        <taxon>Erysipelotrichia</taxon>
        <taxon>Erysipelotrichales</taxon>
        <taxon>Erysipelotrichaceae</taxon>
        <taxon>Faecalitalea</taxon>
    </lineage>
</organism>
<evidence type="ECO:0000259" key="14">
    <source>
        <dbReference type="PROSITE" id="PS50862"/>
    </source>
</evidence>
<dbReference type="Gene3D" id="3.30.54.20">
    <property type="match status" value="1"/>
</dbReference>
<evidence type="ECO:0000256" key="2">
    <source>
        <dbReference type="ARBA" id="ARBA00022490"/>
    </source>
</evidence>
<comment type="subunit">
    <text evidence="13">Homodimer.</text>
</comment>
<keyword evidence="4 13" id="KW-0436">Ligase</keyword>
<evidence type="ECO:0000256" key="1">
    <source>
        <dbReference type="ARBA" id="ARBA00008226"/>
    </source>
</evidence>
<dbReference type="CDD" id="cd00860">
    <property type="entry name" value="ThrRS_anticodon"/>
    <property type="match status" value="1"/>
</dbReference>
<evidence type="ECO:0000256" key="5">
    <source>
        <dbReference type="ARBA" id="ARBA00022723"/>
    </source>
</evidence>
<dbReference type="FunFam" id="3.30.54.20:FF:000002">
    <property type="entry name" value="Threonine--tRNA ligase"/>
    <property type="match status" value="1"/>
</dbReference>
<evidence type="ECO:0000256" key="8">
    <source>
        <dbReference type="ARBA" id="ARBA00022840"/>
    </source>
</evidence>
<dbReference type="FunFam" id="3.30.930.10:FF:000002">
    <property type="entry name" value="Threonine--tRNA ligase"/>
    <property type="match status" value="1"/>
</dbReference>
<dbReference type="GO" id="GO:0140096">
    <property type="term" value="F:catalytic activity, acting on a protein"/>
    <property type="evidence" value="ECO:0007669"/>
    <property type="project" value="UniProtKB-ARBA"/>
</dbReference>
<feature type="region of interest" description="Catalytic" evidence="13">
    <location>
        <begin position="182"/>
        <end position="473"/>
    </location>
</feature>
<evidence type="ECO:0000256" key="9">
    <source>
        <dbReference type="ARBA" id="ARBA00022884"/>
    </source>
</evidence>
<dbReference type="Pfam" id="PF03129">
    <property type="entry name" value="HGTP_anticodon"/>
    <property type="match status" value="1"/>
</dbReference>
<dbReference type="PANTHER" id="PTHR11451">
    <property type="entry name" value="THREONINE-TRNA LIGASE"/>
    <property type="match status" value="1"/>
</dbReference>
<evidence type="ECO:0000256" key="6">
    <source>
        <dbReference type="ARBA" id="ARBA00022741"/>
    </source>
</evidence>
<evidence type="ECO:0000313" key="16">
    <source>
        <dbReference type="EMBL" id="OUP61776.1"/>
    </source>
</evidence>
<keyword evidence="7 13" id="KW-0862">Zinc</keyword>
<dbReference type="SMART" id="SM00863">
    <property type="entry name" value="tRNA_SAD"/>
    <property type="match status" value="1"/>
</dbReference>
<dbReference type="Gene3D" id="3.30.980.10">
    <property type="entry name" value="Threonyl-trna Synthetase, Chain A, domain 2"/>
    <property type="match status" value="1"/>
</dbReference>
<dbReference type="Proteomes" id="UP001220658">
    <property type="component" value="Unassembled WGS sequence"/>
</dbReference>
<dbReference type="PROSITE" id="PS50862">
    <property type="entry name" value="AA_TRNA_LIGASE_II"/>
    <property type="match status" value="1"/>
</dbReference>
<dbReference type="EMBL" id="JAQNCK010000001">
    <property type="protein sequence ID" value="MDC0827202.1"/>
    <property type="molecule type" value="Genomic_DNA"/>
</dbReference>
<dbReference type="InterPro" id="IPR012947">
    <property type="entry name" value="tRNA_SAD"/>
</dbReference>
<evidence type="ECO:0000256" key="4">
    <source>
        <dbReference type="ARBA" id="ARBA00022598"/>
    </source>
</evidence>
<gene>
    <name evidence="13 15" type="primary">thrS</name>
    <name evidence="16" type="ORF">B5F14_02115</name>
    <name evidence="15" type="ORF">POG00_00595</name>
</gene>
<evidence type="ECO:0000256" key="13">
    <source>
        <dbReference type="HAMAP-Rule" id="MF_00184"/>
    </source>
</evidence>
<keyword evidence="9 13" id="KW-0694">RNA-binding</keyword>
<dbReference type="CDD" id="cd00771">
    <property type="entry name" value="ThrRS_core"/>
    <property type="match status" value="1"/>
</dbReference>
<feature type="binding site" evidence="13">
    <location>
        <position position="450"/>
    </location>
    <ligand>
        <name>Zn(2+)</name>
        <dbReference type="ChEBI" id="CHEBI:29105"/>
        <note>catalytic</note>
    </ligand>
</feature>
<dbReference type="GO" id="GO:0000049">
    <property type="term" value="F:tRNA binding"/>
    <property type="evidence" value="ECO:0007669"/>
    <property type="project" value="UniProtKB-KW"/>
</dbReference>
<comment type="cofactor">
    <cofactor evidence="13">
        <name>Zn(2+)</name>
        <dbReference type="ChEBI" id="CHEBI:29105"/>
    </cofactor>
    <text evidence="13">Binds 1 zinc ion per subunit.</text>
</comment>
<keyword evidence="3 13" id="KW-0820">tRNA-binding</keyword>
<reference evidence="16" key="2">
    <citation type="journal article" date="2018" name="BMC Genomics">
        <title>Whole genome sequencing and function prediction of 133 gut anaerobes isolated from chicken caecum in pure cultures.</title>
        <authorList>
            <person name="Medvecky M."/>
            <person name="Cejkova D."/>
            <person name="Polansky O."/>
            <person name="Karasova D."/>
            <person name="Kubasova T."/>
            <person name="Cizek A."/>
            <person name="Rychlik I."/>
        </authorList>
    </citation>
    <scope>NUCLEOTIDE SEQUENCE</scope>
    <source>
        <strain evidence="16">An178</strain>
    </source>
</reference>
<dbReference type="InterPro" id="IPR047246">
    <property type="entry name" value="ThrRS_anticodon"/>
</dbReference>
<dbReference type="SUPFAM" id="SSF55186">
    <property type="entry name" value="ThrRS/AlaRS common domain"/>
    <property type="match status" value="1"/>
</dbReference>
<evidence type="ECO:0000313" key="17">
    <source>
        <dbReference type="Proteomes" id="UP000195447"/>
    </source>
</evidence>
<dbReference type="Gene3D" id="3.40.50.800">
    <property type="entry name" value="Anticodon-binding domain"/>
    <property type="match status" value="1"/>
</dbReference>
<dbReference type="PRINTS" id="PR01047">
    <property type="entry name" value="TRNASYNTHTHR"/>
</dbReference>
<evidence type="ECO:0000256" key="10">
    <source>
        <dbReference type="ARBA" id="ARBA00022917"/>
    </source>
</evidence>
<dbReference type="GO" id="GO:0006435">
    <property type="term" value="P:threonyl-tRNA aminoacylation"/>
    <property type="evidence" value="ECO:0007669"/>
    <property type="project" value="UniProtKB-UniRule"/>
</dbReference>
<dbReference type="InterPro" id="IPR006195">
    <property type="entry name" value="aa-tRNA-synth_II"/>
</dbReference>
<evidence type="ECO:0000256" key="12">
    <source>
        <dbReference type="ARBA" id="ARBA00049515"/>
    </source>
</evidence>
<dbReference type="GO" id="GO:0005524">
    <property type="term" value="F:ATP binding"/>
    <property type="evidence" value="ECO:0007669"/>
    <property type="project" value="UniProtKB-UniRule"/>
</dbReference>
<dbReference type="AlphaFoldDB" id="A0A1Y4LYV5"/>
<reference evidence="15" key="3">
    <citation type="submission" date="2023-01" db="EMBL/GenBank/DDBJ databases">
        <title>Human gut microbiome strain richness.</title>
        <authorList>
            <person name="Chen-Liaw A."/>
        </authorList>
    </citation>
    <scope>NUCLEOTIDE SEQUENCE</scope>
    <source>
        <strain evidence="15">D55st1_G4_D55t1_190419</strain>
    </source>
</reference>
<dbReference type="GO" id="GO:0046872">
    <property type="term" value="F:metal ion binding"/>
    <property type="evidence" value="ECO:0007669"/>
    <property type="project" value="UniProtKB-KW"/>
</dbReference>
<protein>
    <recommendedName>
        <fullName evidence="13">Threonine--tRNA ligase</fullName>
        <ecNumber evidence="13">6.1.1.3</ecNumber>
    </recommendedName>
    <alternativeName>
        <fullName evidence="13">Threonyl-tRNA synthetase</fullName>
        <shortName evidence="13">ThrRS</shortName>
    </alternativeName>
</protein>
<accession>A0A1Y4LYV5</accession>
<dbReference type="InterPro" id="IPR045864">
    <property type="entry name" value="aa-tRNA-synth_II/BPL/LPL"/>
</dbReference>
<keyword evidence="6 13" id="KW-0547">Nucleotide-binding</keyword>
<name>A0A1Y4LYV5_9FIRM</name>
<keyword evidence="17" id="KW-1185">Reference proteome</keyword>
<keyword evidence="10 13" id="KW-0648">Protein biosynthesis</keyword>
<dbReference type="NCBIfam" id="TIGR00418">
    <property type="entry name" value="thrS"/>
    <property type="match status" value="1"/>
</dbReference>
<feature type="domain" description="Aminoacyl-transfer RNA synthetases class-II family profile" evidence="14">
    <location>
        <begin position="207"/>
        <end position="473"/>
    </location>
</feature>
<keyword evidence="2 13" id="KW-0963">Cytoplasm</keyword>
<keyword evidence="5 13" id="KW-0479">Metal-binding</keyword>
<dbReference type="InterPro" id="IPR002314">
    <property type="entry name" value="aa-tRNA-synt_IIb"/>
</dbReference>
<dbReference type="EC" id="6.1.1.3" evidence="13"/>
<dbReference type="InterPro" id="IPR002320">
    <property type="entry name" value="Thr-tRNA-ligase_IIa"/>
</dbReference>
<dbReference type="Gene3D" id="3.30.930.10">
    <property type="entry name" value="Bira Bifunctional Protein, Domain 2"/>
    <property type="match status" value="1"/>
</dbReference>
<dbReference type="InterPro" id="IPR018163">
    <property type="entry name" value="Thr/Ala-tRNA-synth_IIc_edit"/>
</dbReference>